<keyword evidence="5" id="KW-0378">Hydrolase</keyword>
<name>A0ABR7WD47_9ACTN</name>
<reference evidence="5 6" key="1">
    <citation type="submission" date="2020-09" db="EMBL/GenBank/DDBJ databases">
        <title>Novel species in genus Gordonia.</title>
        <authorList>
            <person name="Zhang G."/>
        </authorList>
    </citation>
    <scope>NUCLEOTIDE SEQUENCE [LARGE SCALE GENOMIC DNA]</scope>
    <source>
        <strain evidence="5 6">ON-33</strain>
    </source>
</reference>
<evidence type="ECO:0000256" key="1">
    <source>
        <dbReference type="ARBA" id="ARBA00010923"/>
    </source>
</evidence>
<evidence type="ECO:0000313" key="5">
    <source>
        <dbReference type="EMBL" id="MBD1320565.1"/>
    </source>
</evidence>
<dbReference type="Proteomes" id="UP000602395">
    <property type="component" value="Unassembled WGS sequence"/>
</dbReference>
<evidence type="ECO:0000259" key="4">
    <source>
        <dbReference type="Pfam" id="PF01420"/>
    </source>
</evidence>
<dbReference type="GO" id="GO:0004519">
    <property type="term" value="F:endonuclease activity"/>
    <property type="evidence" value="ECO:0007669"/>
    <property type="project" value="UniProtKB-KW"/>
</dbReference>
<keyword evidence="5" id="KW-0540">Nuclease</keyword>
<dbReference type="PANTHER" id="PTHR30408">
    <property type="entry name" value="TYPE-1 RESTRICTION ENZYME ECOKI SPECIFICITY PROTEIN"/>
    <property type="match status" value="1"/>
</dbReference>
<feature type="domain" description="Type I restriction modification DNA specificity" evidence="4">
    <location>
        <begin position="42"/>
        <end position="203"/>
    </location>
</feature>
<dbReference type="PANTHER" id="PTHR30408:SF13">
    <property type="entry name" value="TYPE I RESTRICTION ENZYME HINDI SPECIFICITY SUBUNIT"/>
    <property type="match status" value="1"/>
</dbReference>
<organism evidence="5 6">
    <name type="scientific">Gordonia hankookensis</name>
    <dbReference type="NCBI Taxonomy" id="589403"/>
    <lineage>
        <taxon>Bacteria</taxon>
        <taxon>Bacillati</taxon>
        <taxon>Actinomycetota</taxon>
        <taxon>Actinomycetes</taxon>
        <taxon>Mycobacteriales</taxon>
        <taxon>Gordoniaceae</taxon>
        <taxon>Gordonia</taxon>
    </lineage>
</organism>
<dbReference type="EMBL" id="JACWMS010000002">
    <property type="protein sequence ID" value="MBD1320565.1"/>
    <property type="molecule type" value="Genomic_DNA"/>
</dbReference>
<dbReference type="CDD" id="cd17262">
    <property type="entry name" value="RMtype1_S_Aco12261I-TRD2-CR2"/>
    <property type="match status" value="1"/>
</dbReference>
<dbReference type="Pfam" id="PF01420">
    <property type="entry name" value="Methylase_S"/>
    <property type="match status" value="1"/>
</dbReference>
<dbReference type="SUPFAM" id="SSF116734">
    <property type="entry name" value="DNA methylase specificity domain"/>
    <property type="match status" value="2"/>
</dbReference>
<evidence type="ECO:0000256" key="3">
    <source>
        <dbReference type="ARBA" id="ARBA00023125"/>
    </source>
</evidence>
<keyword evidence="5" id="KW-0255">Endonuclease</keyword>
<keyword evidence="6" id="KW-1185">Reference proteome</keyword>
<dbReference type="InterPro" id="IPR044946">
    <property type="entry name" value="Restrct_endonuc_typeI_TRD_sf"/>
</dbReference>
<keyword evidence="2" id="KW-0680">Restriction system</keyword>
<evidence type="ECO:0000256" key="2">
    <source>
        <dbReference type="ARBA" id="ARBA00022747"/>
    </source>
</evidence>
<dbReference type="RefSeq" id="WP_190267190.1">
    <property type="nucleotide sequence ID" value="NZ_BAABAD010000004.1"/>
</dbReference>
<protein>
    <submittedName>
        <fullName evidence="5">Restriction endonuclease subunit S</fullName>
    </submittedName>
</protein>
<evidence type="ECO:0000313" key="6">
    <source>
        <dbReference type="Proteomes" id="UP000602395"/>
    </source>
</evidence>
<dbReference type="InterPro" id="IPR000055">
    <property type="entry name" value="Restrct_endonuc_typeI_TRD"/>
</dbReference>
<comment type="similarity">
    <text evidence="1">Belongs to the type-I restriction system S methylase family.</text>
</comment>
<sequence length="413" mass="45170">MNGQTRTGGREATTAVIPGAGILSIGNPQTPAPDGYNWTPLSRVSRLESGHTPSRLHDEYWNDGIPWIGIKDATTYHGEIITSTFQKISQLGIENSSTRLLPEGTVCLSRTASVGYVVQMAVPMCTSQDFVNWVCGEELRPDYLRYALKAESDSIRRWATGSTHKTLYYPEAKAINLLMPSRGVQEAIVDVLGALDNKIRANRRMIRIIQELANATVERSLLNSRHMCRLAEIAVFHNRKRVPLSKNERLAKSGPVPYYGATGIVDWVDRPLFDEPLVLVGEDGTVSTDTGTAVVQYIWGPAWVNNHAHVLTGLGVSTELLRYLVAGTSVADRITGAVQPKLSMGNLKAVSVTCPAQSDLLDVESTIATLTAREVAAKEESSRLVATRDALLPLIMSGKITVKDAERHVEKDI</sequence>
<dbReference type="InterPro" id="IPR052021">
    <property type="entry name" value="Type-I_RS_S_subunit"/>
</dbReference>
<keyword evidence="3" id="KW-0238">DNA-binding</keyword>
<accession>A0ABR7WD47</accession>
<proteinExistence type="inferred from homology"/>
<dbReference type="Gene3D" id="3.90.220.20">
    <property type="entry name" value="DNA methylase specificity domains"/>
    <property type="match status" value="2"/>
</dbReference>
<comment type="caution">
    <text evidence="5">The sequence shown here is derived from an EMBL/GenBank/DDBJ whole genome shotgun (WGS) entry which is preliminary data.</text>
</comment>
<gene>
    <name evidence="5" type="ORF">IDF66_13340</name>
</gene>